<dbReference type="HOGENOM" id="CLU_2281369_0_0_1"/>
<accession>A0A0D3CNP6</accession>
<reference evidence="2 3" key="1">
    <citation type="journal article" date="2014" name="Genome Biol.">
        <title>Transcriptome and methylome profiling reveals relics of genome dominance in the mesopolyploid Brassica oleracea.</title>
        <authorList>
            <person name="Parkin I.A."/>
            <person name="Koh C."/>
            <person name="Tang H."/>
            <person name="Robinson S.J."/>
            <person name="Kagale S."/>
            <person name="Clarke W.E."/>
            <person name="Town C.D."/>
            <person name="Nixon J."/>
            <person name="Krishnakumar V."/>
            <person name="Bidwell S.L."/>
            <person name="Denoeud F."/>
            <person name="Belcram H."/>
            <person name="Links M.G."/>
            <person name="Just J."/>
            <person name="Clarke C."/>
            <person name="Bender T."/>
            <person name="Huebert T."/>
            <person name="Mason A.S."/>
            <person name="Pires J.C."/>
            <person name="Barker G."/>
            <person name="Moore J."/>
            <person name="Walley P.G."/>
            <person name="Manoli S."/>
            <person name="Batley J."/>
            <person name="Edwards D."/>
            <person name="Nelson M.N."/>
            <person name="Wang X."/>
            <person name="Paterson A.H."/>
            <person name="King G."/>
            <person name="Bancroft I."/>
            <person name="Chalhoub B."/>
            <person name="Sharpe A.G."/>
        </authorList>
    </citation>
    <scope>NUCLEOTIDE SEQUENCE</scope>
    <source>
        <strain evidence="2 3">cv. TO1000</strain>
    </source>
</reference>
<evidence type="ECO:0000256" key="1">
    <source>
        <dbReference type="SAM" id="MobiDB-lite"/>
    </source>
</evidence>
<protein>
    <submittedName>
        <fullName evidence="2">Uncharacterized protein</fullName>
    </submittedName>
</protein>
<dbReference type="Gramene" id="Bo6g004640.1">
    <property type="protein sequence ID" value="Bo6g004640.1"/>
    <property type="gene ID" value="Bo6g004640"/>
</dbReference>
<dbReference type="OMA" id="QPDEKHS"/>
<dbReference type="Proteomes" id="UP000032141">
    <property type="component" value="Chromosome C6"/>
</dbReference>
<proteinExistence type="predicted"/>
<feature type="region of interest" description="Disordered" evidence="1">
    <location>
        <begin position="1"/>
        <end position="46"/>
    </location>
</feature>
<evidence type="ECO:0000313" key="3">
    <source>
        <dbReference type="Proteomes" id="UP000032141"/>
    </source>
</evidence>
<reference evidence="2" key="2">
    <citation type="submission" date="2015-03" db="UniProtKB">
        <authorList>
            <consortium name="EnsemblPlants"/>
        </authorList>
    </citation>
    <scope>IDENTIFICATION</scope>
</reference>
<feature type="compositionally biased region" description="Gly residues" evidence="1">
    <location>
        <begin position="24"/>
        <end position="41"/>
    </location>
</feature>
<sequence>MGGKEGYAMSRGTGAEVVQEGTSCGSGGVSGGSGGSGGLAGSGSSQENRFVDFGTSNFEVEPFTFRLEPVVAILEERFLTGDIDLSGAQPDEKHSLLSCRRS</sequence>
<feature type="region of interest" description="Disordered" evidence="1">
    <location>
        <begin position="83"/>
        <end position="102"/>
    </location>
</feature>
<dbReference type="EnsemblPlants" id="Bo6g004640.1">
    <property type="protein sequence ID" value="Bo6g004640.1"/>
    <property type="gene ID" value="Bo6g004640"/>
</dbReference>
<organism evidence="2 3">
    <name type="scientific">Brassica oleracea var. oleracea</name>
    <dbReference type="NCBI Taxonomy" id="109376"/>
    <lineage>
        <taxon>Eukaryota</taxon>
        <taxon>Viridiplantae</taxon>
        <taxon>Streptophyta</taxon>
        <taxon>Embryophyta</taxon>
        <taxon>Tracheophyta</taxon>
        <taxon>Spermatophyta</taxon>
        <taxon>Magnoliopsida</taxon>
        <taxon>eudicotyledons</taxon>
        <taxon>Gunneridae</taxon>
        <taxon>Pentapetalae</taxon>
        <taxon>rosids</taxon>
        <taxon>malvids</taxon>
        <taxon>Brassicales</taxon>
        <taxon>Brassicaceae</taxon>
        <taxon>Brassiceae</taxon>
        <taxon>Brassica</taxon>
    </lineage>
</organism>
<keyword evidence="3" id="KW-1185">Reference proteome</keyword>
<evidence type="ECO:0000313" key="2">
    <source>
        <dbReference type="EnsemblPlants" id="Bo6g004640.1"/>
    </source>
</evidence>
<dbReference type="AlphaFoldDB" id="A0A0D3CNP6"/>
<name>A0A0D3CNP6_BRAOL</name>